<keyword evidence="6" id="KW-1185">Reference proteome</keyword>
<comment type="similarity">
    <text evidence="4">Belongs to the HAD-like hydrolase superfamily. MtnX family.</text>
</comment>
<dbReference type="NCBIfam" id="NF007103">
    <property type="entry name" value="PRK09552.1"/>
    <property type="match status" value="1"/>
</dbReference>
<evidence type="ECO:0000313" key="6">
    <source>
        <dbReference type="Proteomes" id="UP000054099"/>
    </source>
</evidence>
<dbReference type="GO" id="GO:0019509">
    <property type="term" value="P:L-methionine salvage from methylthioadenosine"/>
    <property type="evidence" value="ECO:0007669"/>
    <property type="project" value="UniProtKB-UniRule"/>
</dbReference>
<dbReference type="Gene3D" id="3.90.1470.20">
    <property type="match status" value="1"/>
</dbReference>
<organism evidence="5 6">
    <name type="scientific">Fictibacillus enclensis</name>
    <dbReference type="NCBI Taxonomy" id="1017270"/>
    <lineage>
        <taxon>Bacteria</taxon>
        <taxon>Bacillati</taxon>
        <taxon>Bacillota</taxon>
        <taxon>Bacilli</taxon>
        <taxon>Bacillales</taxon>
        <taxon>Fictibacillaceae</taxon>
        <taxon>Fictibacillus</taxon>
    </lineage>
</organism>
<dbReference type="NCBIfam" id="TIGR01489">
    <property type="entry name" value="DKMTPPase-SF"/>
    <property type="match status" value="1"/>
</dbReference>
<accession>A0A0V8JGA1</accession>
<gene>
    <name evidence="4 5" type="primary">mtnX</name>
    <name evidence="5" type="ORF">AS030_04550</name>
</gene>
<dbReference type="EC" id="3.1.3.87" evidence="4"/>
<dbReference type="SUPFAM" id="SSF56784">
    <property type="entry name" value="HAD-like"/>
    <property type="match status" value="1"/>
</dbReference>
<evidence type="ECO:0000256" key="2">
    <source>
        <dbReference type="ARBA" id="ARBA00022801"/>
    </source>
</evidence>
<name>A0A0V8JGA1_9BACL</name>
<dbReference type="PANTHER" id="PTHR28181:SF2">
    <property type="entry name" value="PHOSPHORIC MONOESTER HYDROLASE"/>
    <property type="match status" value="1"/>
</dbReference>
<evidence type="ECO:0000256" key="4">
    <source>
        <dbReference type="HAMAP-Rule" id="MF_01680"/>
    </source>
</evidence>
<evidence type="ECO:0000256" key="1">
    <source>
        <dbReference type="ARBA" id="ARBA00022605"/>
    </source>
</evidence>
<dbReference type="NCBIfam" id="TIGR01488">
    <property type="entry name" value="HAD-SF-IB"/>
    <property type="match status" value="1"/>
</dbReference>
<dbReference type="RefSeq" id="WP_061971544.1">
    <property type="nucleotide sequence ID" value="NZ_FMAV01000001.1"/>
</dbReference>
<evidence type="ECO:0000256" key="3">
    <source>
        <dbReference type="ARBA" id="ARBA00023167"/>
    </source>
</evidence>
<keyword evidence="3 4" id="KW-0486">Methionine biosynthesis</keyword>
<dbReference type="InterPro" id="IPR050849">
    <property type="entry name" value="HAD-like_hydrolase_phosphatase"/>
</dbReference>
<dbReference type="GO" id="GO:0043716">
    <property type="term" value="F:2-hydroxy-3-keto-5-methylthiopentenyl-1-phosphate phosphatase activity"/>
    <property type="evidence" value="ECO:0007669"/>
    <property type="project" value="UniProtKB-UniRule"/>
</dbReference>
<dbReference type="OrthoDB" id="9804940at2"/>
<dbReference type="PANTHER" id="PTHR28181">
    <property type="entry name" value="UPF0655 PROTEIN YCR015C"/>
    <property type="match status" value="1"/>
</dbReference>
<dbReference type="UniPathway" id="UPA00904">
    <property type="reaction ID" value="UER00877"/>
</dbReference>
<comment type="caution">
    <text evidence="5">The sequence shown here is derived from an EMBL/GenBank/DDBJ whole genome shotgun (WGS) entry which is preliminary data.</text>
</comment>
<proteinExistence type="inferred from homology"/>
<dbReference type="InterPro" id="IPR017718">
    <property type="entry name" value="HAD-SF_hydro_IB_MtnX"/>
</dbReference>
<dbReference type="AlphaFoldDB" id="A0A0V8JGA1"/>
<evidence type="ECO:0000313" key="5">
    <source>
        <dbReference type="EMBL" id="KSU85962.1"/>
    </source>
</evidence>
<dbReference type="Proteomes" id="UP000054099">
    <property type="component" value="Unassembled WGS sequence"/>
</dbReference>
<dbReference type="CDD" id="cd07524">
    <property type="entry name" value="HAD_Pase"/>
    <property type="match status" value="1"/>
</dbReference>
<keyword evidence="2 4" id="KW-0378">Hydrolase</keyword>
<dbReference type="InterPro" id="IPR023214">
    <property type="entry name" value="HAD_sf"/>
</dbReference>
<dbReference type="InterPro" id="IPR006384">
    <property type="entry name" value="HAD_hydro_PyrdxlP_Pase-like"/>
</dbReference>
<dbReference type="Pfam" id="PF12710">
    <property type="entry name" value="HAD"/>
    <property type="match status" value="1"/>
</dbReference>
<reference evidence="5 6" key="1">
    <citation type="journal article" date="2014" name="Antonie Van Leeuwenhoek">
        <title>Fictibacillus enclensis sp. nov., isolated from marine sediment.</title>
        <authorList>
            <person name="Dastager S.G."/>
            <person name="Mawlankar R."/>
            <person name="Srinivasan K."/>
            <person name="Tang S.K."/>
            <person name="Lee J.C."/>
            <person name="Ramana V.V."/>
            <person name="Shouche Y.S."/>
        </authorList>
    </citation>
    <scope>NUCLEOTIDE SEQUENCE [LARGE SCALE GENOMIC DNA]</scope>
    <source>
        <strain evidence="5 6">NIO-1003</strain>
    </source>
</reference>
<dbReference type="HAMAP" id="MF_01680">
    <property type="entry name" value="Salvage_MtnX"/>
    <property type="match status" value="1"/>
</dbReference>
<dbReference type="InterPro" id="IPR036412">
    <property type="entry name" value="HAD-like_sf"/>
</dbReference>
<dbReference type="NCBIfam" id="TIGR03333">
    <property type="entry name" value="salvage_mtnX"/>
    <property type="match status" value="1"/>
</dbReference>
<comment type="function">
    <text evidence="4">Dephosphorylates 2-hydroxy-3-keto-5-methylthiopentenyl-1-phosphate (HK-MTPenyl-1-P) yielding 1,2-dihydroxy-3-keto-5-methylthiopentene (DHK-MTPene).</text>
</comment>
<comment type="pathway">
    <text evidence="4">Amino-acid biosynthesis; L-methionine biosynthesis via salvage pathway; L-methionine from S-methyl-5-thio-alpha-D-ribose 1-phosphate: step 4/6.</text>
</comment>
<sequence>MSRERIIFCDFDGTITEKDNIIDIMKNFAPEGWEPIKDKILNQEISVRGGVGQLFSLIPSSQKEEIIQYVLSTAKIRDGFEEFVQYTKDQSIPLYVVSGGIDFFVYPILKNIVDEEQIYCNGSSFAGETIEILWPHSCDSQCSNDCGCCKPAILRSFDSASYRKIVIGDSITDLQAAKMADKVFARDFLKEKCEQENIAFEPFTTFYDIISYLQIKEVSI</sequence>
<keyword evidence="1 4" id="KW-0028">Amino-acid biosynthesis</keyword>
<protein>
    <recommendedName>
        <fullName evidence="4">2-hydroxy-3-keto-5-methylthiopentenyl-1-phosphate phosphatase</fullName>
        <shortName evidence="4">HK-MTPenyl-1-P phosphatase</shortName>
        <ecNumber evidence="4">3.1.3.87</ecNumber>
    </recommendedName>
</protein>
<comment type="catalytic activity">
    <reaction evidence="4">
        <text>2-hydroxy-5-methylsulfanyl-3-oxopent-1-enyl phosphate + H2O = 1,2-dihydroxy-5-(methylsulfanyl)pent-1-en-3-one + phosphate</text>
        <dbReference type="Rhea" id="RHEA:14481"/>
        <dbReference type="ChEBI" id="CHEBI:15377"/>
        <dbReference type="ChEBI" id="CHEBI:43474"/>
        <dbReference type="ChEBI" id="CHEBI:49252"/>
        <dbReference type="ChEBI" id="CHEBI:59505"/>
        <dbReference type="EC" id="3.1.3.87"/>
    </reaction>
</comment>
<dbReference type="Gene3D" id="3.40.50.1000">
    <property type="entry name" value="HAD superfamily/HAD-like"/>
    <property type="match status" value="1"/>
</dbReference>
<dbReference type="EMBL" id="LNQN01000001">
    <property type="protein sequence ID" value="KSU85962.1"/>
    <property type="molecule type" value="Genomic_DNA"/>
</dbReference>